<proteinExistence type="predicted"/>
<name>A0A366HV06_9BACT</name>
<dbReference type="AlphaFoldDB" id="A0A366HV06"/>
<feature type="transmembrane region" description="Helical" evidence="1">
    <location>
        <begin position="275"/>
        <end position="296"/>
    </location>
</feature>
<dbReference type="GO" id="GO:0009103">
    <property type="term" value="P:lipopolysaccharide biosynthetic process"/>
    <property type="evidence" value="ECO:0007669"/>
    <property type="project" value="TreeGrafter"/>
</dbReference>
<dbReference type="OrthoDB" id="9796461at2"/>
<dbReference type="InterPro" id="IPR050879">
    <property type="entry name" value="Acyltransferase_3"/>
</dbReference>
<feature type="transmembrane region" description="Helical" evidence="1">
    <location>
        <begin position="217"/>
        <end position="236"/>
    </location>
</feature>
<organism evidence="3 4">
    <name type="scientific">Roseimicrobium gellanilyticum</name>
    <dbReference type="NCBI Taxonomy" id="748857"/>
    <lineage>
        <taxon>Bacteria</taxon>
        <taxon>Pseudomonadati</taxon>
        <taxon>Verrucomicrobiota</taxon>
        <taxon>Verrucomicrobiia</taxon>
        <taxon>Verrucomicrobiales</taxon>
        <taxon>Verrucomicrobiaceae</taxon>
        <taxon>Roseimicrobium</taxon>
    </lineage>
</organism>
<keyword evidence="1" id="KW-0472">Membrane</keyword>
<accession>A0A366HV06</accession>
<keyword evidence="4" id="KW-1185">Reference proteome</keyword>
<dbReference type="Pfam" id="PF01757">
    <property type="entry name" value="Acyl_transf_3"/>
    <property type="match status" value="1"/>
</dbReference>
<feature type="transmembrane region" description="Helical" evidence="1">
    <location>
        <begin position="187"/>
        <end position="205"/>
    </location>
</feature>
<keyword evidence="1" id="KW-1133">Transmembrane helix</keyword>
<dbReference type="InterPro" id="IPR002656">
    <property type="entry name" value="Acyl_transf_3_dom"/>
</dbReference>
<evidence type="ECO:0000313" key="4">
    <source>
        <dbReference type="Proteomes" id="UP000253426"/>
    </source>
</evidence>
<feature type="domain" description="Acyltransferase 3" evidence="2">
    <location>
        <begin position="4"/>
        <end position="357"/>
    </location>
</feature>
<feature type="transmembrane region" description="Helical" evidence="1">
    <location>
        <begin position="340"/>
        <end position="361"/>
    </location>
</feature>
<gene>
    <name evidence="3" type="ORF">DES53_101921</name>
</gene>
<keyword evidence="1" id="KW-0812">Transmembrane</keyword>
<dbReference type="GO" id="GO:0016747">
    <property type="term" value="F:acyltransferase activity, transferring groups other than amino-acyl groups"/>
    <property type="evidence" value="ECO:0007669"/>
    <property type="project" value="InterPro"/>
</dbReference>
<evidence type="ECO:0000259" key="2">
    <source>
        <dbReference type="Pfam" id="PF01757"/>
    </source>
</evidence>
<dbReference type="RefSeq" id="WP_113956995.1">
    <property type="nucleotide sequence ID" value="NZ_QNRR01000001.1"/>
</dbReference>
<dbReference type="PANTHER" id="PTHR23028:SF53">
    <property type="entry name" value="ACYL_TRANSF_3 DOMAIN-CONTAINING PROTEIN"/>
    <property type="match status" value="1"/>
</dbReference>
<feature type="transmembrane region" description="Helical" evidence="1">
    <location>
        <begin position="248"/>
        <end position="269"/>
    </location>
</feature>
<protein>
    <submittedName>
        <fullName evidence="3">Peptidoglycan/LPS O-acetylase OafA/YrhL</fullName>
    </submittedName>
</protein>
<feature type="transmembrane region" description="Helical" evidence="1">
    <location>
        <begin position="68"/>
        <end position="89"/>
    </location>
</feature>
<dbReference type="PANTHER" id="PTHR23028">
    <property type="entry name" value="ACETYLTRANSFERASE"/>
    <property type="match status" value="1"/>
</dbReference>
<dbReference type="EMBL" id="QNRR01000001">
    <property type="protein sequence ID" value="RBP48121.1"/>
    <property type="molecule type" value="Genomic_DNA"/>
</dbReference>
<sequence length="382" mass="42450">MGHFRLLLALLVVVAHTVPPKGLTVIHGEVAVRLFFAVSGFYMAMILAEKYREGLPGRLWLFYSNRALRIFPLLWVALLVEVVLGFILLSSDSLPSGHWLADLRRLSQEGHWGLLSAYAGTQLSGFGVDSFFLFSLSPDLVPSLYTGKVEGFIRGWRPLPLAHAWSISCELCFYLAAPLLTRLRTWGLALVLLGSMLLVVALPKLTSPSFATVAGSFWFPMQFGYFVLGILSYRLYRGVQNFSPSAGWTFVQIGIVTALGLSIAFYTLIASVSHTLSQVLLYGLAALAIPSLFQWSARSKWDRAVGELSYPVYLLHITVKTALLAPWTKSLFGTSIQNSFVFMLTTMAISCGMSWLVLRLIDLPINQWRQSRVLDAHPRRSG</sequence>
<evidence type="ECO:0000256" key="1">
    <source>
        <dbReference type="SAM" id="Phobius"/>
    </source>
</evidence>
<comment type="caution">
    <text evidence="3">The sequence shown here is derived from an EMBL/GenBank/DDBJ whole genome shotgun (WGS) entry which is preliminary data.</text>
</comment>
<dbReference type="Proteomes" id="UP000253426">
    <property type="component" value="Unassembled WGS sequence"/>
</dbReference>
<reference evidence="3 4" key="1">
    <citation type="submission" date="2018-06" db="EMBL/GenBank/DDBJ databases">
        <title>Genomic Encyclopedia of Type Strains, Phase IV (KMG-IV): sequencing the most valuable type-strain genomes for metagenomic binning, comparative biology and taxonomic classification.</title>
        <authorList>
            <person name="Goeker M."/>
        </authorList>
    </citation>
    <scope>NUCLEOTIDE SEQUENCE [LARGE SCALE GENOMIC DNA]</scope>
    <source>
        <strain evidence="3 4">DSM 25532</strain>
    </source>
</reference>
<evidence type="ECO:0000313" key="3">
    <source>
        <dbReference type="EMBL" id="RBP48121.1"/>
    </source>
</evidence>
<dbReference type="GO" id="GO:0016020">
    <property type="term" value="C:membrane"/>
    <property type="evidence" value="ECO:0007669"/>
    <property type="project" value="TreeGrafter"/>
</dbReference>
<feature type="transmembrane region" description="Helical" evidence="1">
    <location>
        <begin position="30"/>
        <end position="48"/>
    </location>
</feature>